<dbReference type="CDD" id="cd16407">
    <property type="entry name" value="ParB_N_like"/>
    <property type="match status" value="1"/>
</dbReference>
<dbReference type="Gene3D" id="3.90.1530.30">
    <property type="match status" value="1"/>
</dbReference>
<dbReference type="Proteomes" id="UP000192790">
    <property type="component" value="Unassembled WGS sequence"/>
</dbReference>
<dbReference type="AlphaFoldDB" id="A0A1W2AS75"/>
<dbReference type="Gene3D" id="1.10.10.2830">
    <property type="match status" value="1"/>
</dbReference>
<sequence length="288" mass="32546">MDDDKREKIHEIALTDLHPFKNHPFHVEQDDELRELAKSIADHGVVTPGIVRSKPEGGYELISGHRRKAASELAGVATMPVVIRELDDDAATIIMVDSNQQRENLLPSEKAFAYKMKLEAIKRQAGRPKANSPQVAANFRSDDEIAAQAGISGDTVRRFIRLTNLIPDLLKLVDEKSIAMSPAVELSCLPKKKQEILLDFCRMQQCTPSLSQAVRLKALQQTGKLTELELIKIMSEQKANQRDKLTFRADKFAAYFPKGYTAEQMEKSILRMLAERQQKLKKARDNER</sequence>
<dbReference type="SUPFAM" id="SSF110849">
    <property type="entry name" value="ParB/Sulfiredoxin"/>
    <property type="match status" value="1"/>
</dbReference>
<dbReference type="GO" id="GO:0005694">
    <property type="term" value="C:chromosome"/>
    <property type="evidence" value="ECO:0007669"/>
    <property type="project" value="TreeGrafter"/>
</dbReference>
<evidence type="ECO:0000313" key="3">
    <source>
        <dbReference type="EMBL" id="SMC63444.1"/>
    </source>
</evidence>
<reference evidence="3 4" key="1">
    <citation type="submission" date="2017-04" db="EMBL/GenBank/DDBJ databases">
        <authorList>
            <person name="Afonso C.L."/>
            <person name="Miller P.J."/>
            <person name="Scott M.A."/>
            <person name="Spackman E."/>
            <person name="Goraichik I."/>
            <person name="Dimitrov K.M."/>
            <person name="Suarez D.L."/>
            <person name="Swayne D.E."/>
        </authorList>
    </citation>
    <scope>NUCLEOTIDE SEQUENCE [LARGE SCALE GENOMIC DNA]</scope>
    <source>
        <strain evidence="3 4">DSM 12816</strain>
    </source>
</reference>
<feature type="domain" description="ParB-like N-terminal" evidence="2">
    <location>
        <begin position="10"/>
        <end position="100"/>
    </location>
</feature>
<dbReference type="RefSeq" id="WP_242942818.1">
    <property type="nucleotide sequence ID" value="NZ_FWXW01000004.1"/>
</dbReference>
<dbReference type="InterPro" id="IPR003115">
    <property type="entry name" value="ParB_N"/>
</dbReference>
<dbReference type="STRING" id="1122930.SAMN02745168_1920"/>
<dbReference type="PANTHER" id="PTHR33375">
    <property type="entry name" value="CHROMOSOME-PARTITIONING PROTEIN PARB-RELATED"/>
    <property type="match status" value="1"/>
</dbReference>
<dbReference type="SMART" id="SM00470">
    <property type="entry name" value="ParB"/>
    <property type="match status" value="1"/>
</dbReference>
<dbReference type="InterPro" id="IPR036086">
    <property type="entry name" value="ParB/Sulfiredoxin_sf"/>
</dbReference>
<gene>
    <name evidence="3" type="ORF">SAMN02745168_1920</name>
</gene>
<dbReference type="GO" id="GO:0003677">
    <property type="term" value="F:DNA binding"/>
    <property type="evidence" value="ECO:0007669"/>
    <property type="project" value="InterPro"/>
</dbReference>
<accession>A0A1W2AS75</accession>
<protein>
    <submittedName>
        <fullName evidence="3">Chromosome partitioning protein, ParB family</fullName>
    </submittedName>
</protein>
<organism evidence="3 4">
    <name type="scientific">Papillibacter cinnamivorans DSM 12816</name>
    <dbReference type="NCBI Taxonomy" id="1122930"/>
    <lineage>
        <taxon>Bacteria</taxon>
        <taxon>Bacillati</taxon>
        <taxon>Bacillota</taxon>
        <taxon>Clostridia</taxon>
        <taxon>Eubacteriales</taxon>
        <taxon>Oscillospiraceae</taxon>
        <taxon>Papillibacter</taxon>
    </lineage>
</organism>
<comment type="similarity">
    <text evidence="1">Belongs to the ParB family.</text>
</comment>
<evidence type="ECO:0000256" key="1">
    <source>
        <dbReference type="ARBA" id="ARBA00006295"/>
    </source>
</evidence>
<dbReference type="SUPFAM" id="SSF109709">
    <property type="entry name" value="KorB DNA-binding domain-like"/>
    <property type="match status" value="1"/>
</dbReference>
<dbReference type="Pfam" id="PF02195">
    <property type="entry name" value="ParB_N"/>
    <property type="match status" value="1"/>
</dbReference>
<evidence type="ECO:0000259" key="2">
    <source>
        <dbReference type="SMART" id="SM00470"/>
    </source>
</evidence>
<proteinExistence type="inferred from homology"/>
<dbReference type="InterPro" id="IPR050336">
    <property type="entry name" value="Chromosome_partition/occlusion"/>
</dbReference>
<evidence type="ECO:0000313" key="4">
    <source>
        <dbReference type="Proteomes" id="UP000192790"/>
    </source>
</evidence>
<keyword evidence="4" id="KW-1185">Reference proteome</keyword>
<dbReference type="NCBIfam" id="TIGR00180">
    <property type="entry name" value="parB_part"/>
    <property type="match status" value="1"/>
</dbReference>
<name>A0A1W2AS75_9FIRM</name>
<dbReference type="InterPro" id="IPR004437">
    <property type="entry name" value="ParB/RepB/Spo0J"/>
</dbReference>
<dbReference type="PANTHER" id="PTHR33375:SF1">
    <property type="entry name" value="CHROMOSOME-PARTITIONING PROTEIN PARB-RELATED"/>
    <property type="match status" value="1"/>
</dbReference>
<dbReference type="EMBL" id="FWXW01000004">
    <property type="protein sequence ID" value="SMC63444.1"/>
    <property type="molecule type" value="Genomic_DNA"/>
</dbReference>
<dbReference type="GO" id="GO:0007059">
    <property type="term" value="P:chromosome segregation"/>
    <property type="evidence" value="ECO:0007669"/>
    <property type="project" value="TreeGrafter"/>
</dbReference>